<dbReference type="InterPro" id="IPR013783">
    <property type="entry name" value="Ig-like_fold"/>
</dbReference>
<keyword evidence="10" id="KW-0808">Transferase</keyword>
<dbReference type="GO" id="GO:0004373">
    <property type="term" value="F:alpha-1,4-glucan glucosyltransferase (UDP-glucose donor) activity"/>
    <property type="evidence" value="ECO:0007669"/>
    <property type="project" value="InterPro"/>
</dbReference>
<dbReference type="Gene3D" id="2.60.40.10">
    <property type="entry name" value="Immunoglobulins"/>
    <property type="match status" value="2"/>
</dbReference>
<name>A0A8T2SNT2_CERRI</name>
<evidence type="ECO:0000256" key="13">
    <source>
        <dbReference type="ARBA" id="ARBA00023234"/>
    </source>
</evidence>
<gene>
    <name evidence="17" type="ORF">KP509_18G020900</name>
</gene>
<dbReference type="GO" id="GO:0010021">
    <property type="term" value="P:amylopectin biosynthetic process"/>
    <property type="evidence" value="ECO:0007669"/>
    <property type="project" value="UniProtKB-ARBA"/>
</dbReference>
<feature type="compositionally biased region" description="Basic and acidic residues" evidence="15">
    <location>
        <begin position="116"/>
        <end position="129"/>
    </location>
</feature>
<sequence length="1132" mass="128246">MAAASSLSFISPQTAPAALPYNGNGSSKLGGWKYETPKCNLRRPVAEMSARGRKKSTTRQKDMGSKRSQKTWPTDDRTSNIREPDNNLAVEEKASSSSEQLESSESLVGNTLVDRNGLKNEHPQEDGIKESLSNEESKGAVYSSTEKNSIASVLDKDVIVSTVQEYGTELNVEVHDDMVSLQTSQSQIGTGRETEPGTEIAMPIIQDEITFTDPQREEIRLSAIKLLCEKVMNDESIFFLYPDNPKAGAEVDLFFNRSLSTLSQESSIKVRGAYNDWKWCSFEENLMQTSLPGDWWSCKLQVPKEAYKIDFVFHNGGSLYENNKNKDFSVPVEDGMKKDDFEDFLIEEERKELERIAAEKALEERRIAEQRRLAEKVASEEIDRHEAIKRVNEQRERTSRVLQRAVKYAEGLWYFQPSEFQGGDTVKLFYNRSNRSLGSSKEVWIHGGYNNWQDMVSVVGHLTFFSAEDGDWWTIDVDVPKQAFVLNWVLADGPPEAATIYDNNGYQDFHALVPKGVPNDLYWREMEDRAFHILQEERQKREEAIRKKAEHTAQIKEELKRKTKTILVKSREHIFYTDPIDVKAGKEVTVFYNPANTSLNGKPEVWLLASFNRWTHRRGPVPPVQMLPVTGTTLLKCSIKVPLDAYMMDFVFSERLDGGGIFDNNLGKDYHVPVIGGSIREPTMKVVHISVEMAPVAKVGGLGDVVTSLSRAIQDLGHSVEVILPKYDCLKYNHIHNLQEKESFFWGNTMIRVWNGTVEGLPVIFLEPENGMFWAGCVYGRRDDGHRFGFFCHAALEYLLRSGRRPDIIHCHDWSSAPVSWLFKEQYKQSNLADARVVFTIHNLEFGTALIGKAMAFADKATTVSETYASEVSGNPAIAPHLSKFCGIRNGIDLDIWDPYNDPYIPLPYSSENVAEGKKAAKKELQSKLGLSQTDRPLVGIITRLTAQKGIHLIKHAIWRTLDRNGQVVLLGSAPDPRIQNDFSNLANDLHNSRGDMARLCLHYDEPLSHLIYAAADFTLIPSMFEPCGLTQLIAMRYGSIPVVRRTGGLNDTVFDVDHDRERAAYHGIEPNGFSFDGTDPPAVDYALNRGLSAWYDARDWFNDLCRQVMEQDWSWNRPALDYIELYHNARK</sequence>
<dbReference type="AlphaFoldDB" id="A0A8T2SNT2"/>
<evidence type="ECO:0000256" key="7">
    <source>
        <dbReference type="ARBA" id="ARBA00022528"/>
    </source>
</evidence>
<dbReference type="Gene3D" id="3.40.50.2000">
    <property type="entry name" value="Glycogen Phosphorylase B"/>
    <property type="match status" value="2"/>
</dbReference>
<dbReference type="OrthoDB" id="2018403at2759"/>
<evidence type="ECO:0000256" key="11">
    <source>
        <dbReference type="ARBA" id="ARBA00022922"/>
    </source>
</evidence>
<comment type="subcellular location">
    <subcellularLocation>
        <location evidence="3">Plastid</location>
        <location evidence="3">Amyloplast</location>
    </subcellularLocation>
    <subcellularLocation>
        <location evidence="2">Plastid</location>
        <location evidence="2">Chloroplast</location>
    </subcellularLocation>
</comment>
<feature type="domain" description="Carbohydrate binding module family 25" evidence="16">
    <location>
        <begin position="585"/>
        <end position="675"/>
    </location>
</feature>
<keyword evidence="14" id="KW-0175">Coiled coil</keyword>
<dbReference type="Pfam" id="PF08323">
    <property type="entry name" value="Glyco_transf_5"/>
    <property type="match status" value="1"/>
</dbReference>
<dbReference type="GO" id="GO:0019252">
    <property type="term" value="P:starch biosynthetic process"/>
    <property type="evidence" value="ECO:0007669"/>
    <property type="project" value="UniProtKB-KW"/>
</dbReference>
<feature type="compositionally biased region" description="Basic and acidic residues" evidence="15">
    <location>
        <begin position="73"/>
        <end position="94"/>
    </location>
</feature>
<dbReference type="OMA" id="FIPVAYT"/>
<evidence type="ECO:0000256" key="10">
    <source>
        <dbReference type="ARBA" id="ARBA00022679"/>
    </source>
</evidence>
<keyword evidence="8" id="KW-0934">Plastid</keyword>
<dbReference type="PANTHER" id="PTHR46083">
    <property type="match status" value="1"/>
</dbReference>
<comment type="pathway">
    <text evidence="4">Glycan biosynthesis; starch biosynthesis.</text>
</comment>
<dbReference type="Proteomes" id="UP000825935">
    <property type="component" value="Chromosome 18"/>
</dbReference>
<comment type="similarity">
    <text evidence="5">Belongs to the glycosyltransferase 1 family. Bacterial/plant glycogen synthase subfamily.</text>
</comment>
<evidence type="ECO:0000313" key="18">
    <source>
        <dbReference type="Proteomes" id="UP000825935"/>
    </source>
</evidence>
<feature type="coiled-coil region" evidence="14">
    <location>
        <begin position="534"/>
        <end position="561"/>
    </location>
</feature>
<evidence type="ECO:0000259" key="16">
    <source>
        <dbReference type="SMART" id="SM01066"/>
    </source>
</evidence>
<protein>
    <recommendedName>
        <fullName evidence="6">starch synthase</fullName>
        <ecNumber evidence="6">2.4.1.21</ecNumber>
    </recommendedName>
</protein>
<dbReference type="SUPFAM" id="SSF53756">
    <property type="entry name" value="UDP-Glycosyltransferase/glycogen phosphorylase"/>
    <property type="match status" value="1"/>
</dbReference>
<evidence type="ECO:0000256" key="3">
    <source>
        <dbReference type="ARBA" id="ARBA00004602"/>
    </source>
</evidence>
<dbReference type="Pfam" id="PF16760">
    <property type="entry name" value="CBM53"/>
    <property type="match status" value="3"/>
</dbReference>
<evidence type="ECO:0000313" key="17">
    <source>
        <dbReference type="EMBL" id="KAH7365324.1"/>
    </source>
</evidence>
<comment type="catalytic activity">
    <reaction evidence="1">
        <text>[(1-&gt;4)-alpha-D-glucosyl](n) + ADP-alpha-D-glucose = [(1-&gt;4)-alpha-D-glucosyl](n+1) + ADP + H(+)</text>
        <dbReference type="Rhea" id="RHEA:18189"/>
        <dbReference type="Rhea" id="RHEA-COMP:9584"/>
        <dbReference type="Rhea" id="RHEA-COMP:9587"/>
        <dbReference type="ChEBI" id="CHEBI:15378"/>
        <dbReference type="ChEBI" id="CHEBI:15444"/>
        <dbReference type="ChEBI" id="CHEBI:57498"/>
        <dbReference type="ChEBI" id="CHEBI:456216"/>
        <dbReference type="EC" id="2.4.1.21"/>
    </reaction>
</comment>
<dbReference type="GO" id="GO:0009507">
    <property type="term" value="C:chloroplast"/>
    <property type="evidence" value="ECO:0007669"/>
    <property type="project" value="UniProtKB-SubCell"/>
</dbReference>
<evidence type="ECO:0000256" key="14">
    <source>
        <dbReference type="SAM" id="Coils"/>
    </source>
</evidence>
<keyword evidence="7" id="KW-0150">Chloroplast</keyword>
<evidence type="ECO:0000256" key="2">
    <source>
        <dbReference type="ARBA" id="ARBA00004229"/>
    </source>
</evidence>
<reference evidence="17" key="1">
    <citation type="submission" date="2021-08" db="EMBL/GenBank/DDBJ databases">
        <title>WGS assembly of Ceratopteris richardii.</title>
        <authorList>
            <person name="Marchant D.B."/>
            <person name="Chen G."/>
            <person name="Jenkins J."/>
            <person name="Shu S."/>
            <person name="Leebens-Mack J."/>
            <person name="Grimwood J."/>
            <person name="Schmutz J."/>
            <person name="Soltis P."/>
            <person name="Soltis D."/>
            <person name="Chen Z.-H."/>
        </authorList>
    </citation>
    <scope>NUCLEOTIDE SEQUENCE</scope>
    <source>
        <strain evidence="17">Whitten #5841</strain>
        <tissue evidence="17">Leaf</tissue>
    </source>
</reference>
<evidence type="ECO:0000256" key="12">
    <source>
        <dbReference type="ARBA" id="ARBA00022946"/>
    </source>
</evidence>
<dbReference type="GO" id="GO:0009011">
    <property type="term" value="F:alpha-1,4-glucan glucosyltransferase (ADP-glucose donor) activity"/>
    <property type="evidence" value="ECO:0007669"/>
    <property type="project" value="UniProtKB-EC"/>
</dbReference>
<dbReference type="InterPro" id="IPR011835">
    <property type="entry name" value="GS/SS"/>
</dbReference>
<dbReference type="FunFam" id="3.40.50.2000:FF:000165">
    <property type="entry name" value="Starch synthase, chloroplastic/amyloplastic"/>
    <property type="match status" value="1"/>
</dbReference>
<keyword evidence="9" id="KW-0328">Glycosyltransferase</keyword>
<dbReference type="GO" id="GO:0009501">
    <property type="term" value="C:amyloplast"/>
    <property type="evidence" value="ECO:0007669"/>
    <property type="project" value="UniProtKB-SubCell"/>
</dbReference>
<evidence type="ECO:0000256" key="15">
    <source>
        <dbReference type="SAM" id="MobiDB-lite"/>
    </source>
</evidence>
<keyword evidence="18" id="KW-1185">Reference proteome</keyword>
<evidence type="ECO:0000256" key="6">
    <source>
        <dbReference type="ARBA" id="ARBA00012588"/>
    </source>
</evidence>
<keyword evidence="13" id="KW-0035">Amyloplast</keyword>
<dbReference type="EMBL" id="CM035423">
    <property type="protein sequence ID" value="KAH7365324.1"/>
    <property type="molecule type" value="Genomic_DNA"/>
</dbReference>
<dbReference type="EC" id="2.4.1.21" evidence="6"/>
<accession>A0A8T2SNT2</accession>
<organism evidence="17 18">
    <name type="scientific">Ceratopteris richardii</name>
    <name type="common">Triangle waterfern</name>
    <dbReference type="NCBI Taxonomy" id="49495"/>
    <lineage>
        <taxon>Eukaryota</taxon>
        <taxon>Viridiplantae</taxon>
        <taxon>Streptophyta</taxon>
        <taxon>Embryophyta</taxon>
        <taxon>Tracheophyta</taxon>
        <taxon>Polypodiopsida</taxon>
        <taxon>Polypodiidae</taxon>
        <taxon>Polypodiales</taxon>
        <taxon>Pteridineae</taxon>
        <taxon>Pteridaceae</taxon>
        <taxon>Parkerioideae</taxon>
        <taxon>Ceratopteris</taxon>
    </lineage>
</organism>
<feature type="domain" description="Carbohydrate binding module family 25" evidence="16">
    <location>
        <begin position="248"/>
        <end position="333"/>
    </location>
</feature>
<feature type="compositionally biased region" description="Polar residues" evidence="15">
    <location>
        <begin position="1"/>
        <end position="14"/>
    </location>
</feature>
<dbReference type="GO" id="GO:2001070">
    <property type="term" value="F:starch binding"/>
    <property type="evidence" value="ECO:0007669"/>
    <property type="project" value="InterPro"/>
</dbReference>
<feature type="region of interest" description="Disordered" evidence="15">
    <location>
        <begin position="1"/>
        <end position="146"/>
    </location>
</feature>
<comment type="caution">
    <text evidence="17">The sequence shown here is derived from an EMBL/GenBank/DDBJ whole genome shotgun (WGS) entry which is preliminary data.</text>
</comment>
<feature type="domain" description="Carbohydrate binding module family 25" evidence="16">
    <location>
        <begin position="423"/>
        <end position="514"/>
    </location>
</feature>
<evidence type="ECO:0000256" key="4">
    <source>
        <dbReference type="ARBA" id="ARBA00004727"/>
    </source>
</evidence>
<evidence type="ECO:0000256" key="9">
    <source>
        <dbReference type="ARBA" id="ARBA00022676"/>
    </source>
</evidence>
<keyword evidence="11" id="KW-0750">Starch biosynthesis</keyword>
<dbReference type="InterPro" id="IPR005085">
    <property type="entry name" value="CBM25"/>
</dbReference>
<evidence type="ECO:0000256" key="5">
    <source>
        <dbReference type="ARBA" id="ARBA00010281"/>
    </source>
</evidence>
<evidence type="ECO:0000256" key="8">
    <source>
        <dbReference type="ARBA" id="ARBA00022640"/>
    </source>
</evidence>
<dbReference type="PANTHER" id="PTHR46083:SF5">
    <property type="entry name" value="STARCH SYNTHASE 3, CHLOROPLASTIC_AMYLOPLASTIC"/>
    <property type="match status" value="1"/>
</dbReference>
<dbReference type="CDD" id="cd03791">
    <property type="entry name" value="GT5_Glycogen_synthase_DULL1-like"/>
    <property type="match status" value="1"/>
</dbReference>
<keyword evidence="12" id="KW-0809">Transit peptide</keyword>
<dbReference type="SMART" id="SM01066">
    <property type="entry name" value="CBM_25"/>
    <property type="match status" value="3"/>
</dbReference>
<feature type="coiled-coil region" evidence="14">
    <location>
        <begin position="346"/>
        <end position="373"/>
    </location>
</feature>
<evidence type="ECO:0000256" key="1">
    <source>
        <dbReference type="ARBA" id="ARBA00001478"/>
    </source>
</evidence>
<dbReference type="HAMAP" id="MF_00484">
    <property type="entry name" value="Glycogen_synth"/>
    <property type="match status" value="1"/>
</dbReference>
<feature type="compositionally biased region" description="Low complexity" evidence="15">
    <location>
        <begin position="95"/>
        <end position="106"/>
    </location>
</feature>
<dbReference type="InterPro" id="IPR013534">
    <property type="entry name" value="Starch_synth_cat_dom"/>
</dbReference>
<proteinExistence type="inferred from homology"/>